<dbReference type="AlphaFoldDB" id="A0A7X3JZZ6"/>
<organism evidence="2 3">
    <name type="scientific">Paenibacillus lutrae</name>
    <dbReference type="NCBI Taxonomy" id="2078573"/>
    <lineage>
        <taxon>Bacteria</taxon>
        <taxon>Bacillati</taxon>
        <taxon>Bacillota</taxon>
        <taxon>Bacilli</taxon>
        <taxon>Bacillales</taxon>
        <taxon>Paenibacillaceae</taxon>
        <taxon>Paenibacillus</taxon>
    </lineage>
</organism>
<proteinExistence type="predicted"/>
<protein>
    <submittedName>
        <fullName evidence="2">Uncharacterized protein</fullName>
    </submittedName>
</protein>
<feature type="chain" id="PRO_5031301149" evidence="1">
    <location>
        <begin position="31"/>
        <end position="171"/>
    </location>
</feature>
<evidence type="ECO:0000313" key="2">
    <source>
        <dbReference type="EMBL" id="MVP00580.1"/>
    </source>
</evidence>
<name>A0A7X3JZZ6_9BACL</name>
<dbReference type="OrthoDB" id="9887925at2"/>
<dbReference type="EMBL" id="RHLK01000007">
    <property type="protein sequence ID" value="MVP00580.1"/>
    <property type="molecule type" value="Genomic_DNA"/>
</dbReference>
<accession>A0A7X3JZZ6</accession>
<evidence type="ECO:0000313" key="3">
    <source>
        <dbReference type="Proteomes" id="UP000490800"/>
    </source>
</evidence>
<keyword evidence="1" id="KW-0732">Signal</keyword>
<dbReference type="RefSeq" id="WP_157336289.1">
    <property type="nucleotide sequence ID" value="NZ_RHLK01000007.1"/>
</dbReference>
<dbReference type="Proteomes" id="UP000490800">
    <property type="component" value="Unassembled WGS sequence"/>
</dbReference>
<feature type="signal peptide" evidence="1">
    <location>
        <begin position="1"/>
        <end position="30"/>
    </location>
</feature>
<evidence type="ECO:0000256" key="1">
    <source>
        <dbReference type="SAM" id="SignalP"/>
    </source>
</evidence>
<comment type="caution">
    <text evidence="2">The sequence shown here is derived from an EMBL/GenBank/DDBJ whole genome shotgun (WGS) entry which is preliminary data.</text>
</comment>
<keyword evidence="3" id="KW-1185">Reference proteome</keyword>
<reference evidence="2 3" key="1">
    <citation type="journal article" date="2019" name="Microorganisms">
        <title>Paenibacillus lutrae sp. nov., A Chitinolytic Species Isolated from A River Otter in Castril Natural Park, Granada, Spain.</title>
        <authorList>
            <person name="Rodriguez M."/>
            <person name="Reina J.C."/>
            <person name="Bejar V."/>
            <person name="Llamas I."/>
        </authorList>
    </citation>
    <scope>NUCLEOTIDE SEQUENCE [LARGE SCALE GENOMIC DNA]</scope>
    <source>
        <strain evidence="2 3">N10</strain>
    </source>
</reference>
<gene>
    <name evidence="2" type="ORF">EDM21_13795</name>
</gene>
<sequence length="171" mass="19308">MKKNKKIVGITFCAAVSLIVVLSVTNDSQANVVSKAEKLEKLTQEESNLRTKFDALPENSEERNELGRKVKEAGITAGNLKEEINPVDPRTELEANLKSYKNVLGTKDYYSTKTSHPQYGKAYAKAAKIVAEKEVRLAEIEKDLKENKKPVDQLVKEFEELRMQQELIINN</sequence>